<dbReference type="AlphaFoldDB" id="U4KMG2"/>
<proteinExistence type="predicted"/>
<sequence>MEKNKNVTILFRATGSLQQLVKKDVAKHDLNISEFSTLEVLYAKGALSVQDICDLVLIANSSMSYVLDKLEKRQLISRVKNESDKRYFTVSLTEEGQVFMKKVMKEHLKNIQPVFDVLSKEEQEELKRMLKLVGKKAEELTK</sequence>
<dbReference type="SUPFAM" id="SSF46785">
    <property type="entry name" value="Winged helix' DNA-binding domain"/>
    <property type="match status" value="1"/>
</dbReference>
<reference evidence="4 5" key="1">
    <citation type="journal article" date="2013" name="J. Mol. Microbiol. Biotechnol.">
        <title>Analysis of the Complete Genomes of Acholeplasma brassicae , A. palmae and A. laidlawii and Their Comparison to the Obligate Parasites from ' Candidatus Phytoplasma'.</title>
        <authorList>
            <person name="Kube M."/>
            <person name="Siewert C."/>
            <person name="Migdoll A.M."/>
            <person name="Duduk B."/>
            <person name="Holz S."/>
            <person name="Rabus R."/>
            <person name="Seemuller E."/>
            <person name="Mitrovic J."/>
            <person name="Muller I."/>
            <person name="Buttner C."/>
            <person name="Reinhardt R."/>
        </authorList>
    </citation>
    <scope>NUCLEOTIDE SEQUENCE [LARGE SCALE GENOMIC DNA]</scope>
    <source>
        <strain evidence="5">0502</strain>
    </source>
</reference>
<dbReference type="InterPro" id="IPR036388">
    <property type="entry name" value="WH-like_DNA-bd_sf"/>
</dbReference>
<evidence type="ECO:0000256" key="2">
    <source>
        <dbReference type="ARBA" id="ARBA00023163"/>
    </source>
</evidence>
<dbReference type="InterPro" id="IPR000835">
    <property type="entry name" value="HTH_MarR-typ"/>
</dbReference>
<protein>
    <submittedName>
        <fullName evidence="4">Transcriptional regulator, MarR family</fullName>
    </submittedName>
</protein>
<dbReference type="STRING" id="61635.BN85302640"/>
<dbReference type="EMBL" id="FO681348">
    <property type="protein sequence ID" value="CCV65285.1"/>
    <property type="molecule type" value="Genomic_DNA"/>
</dbReference>
<dbReference type="HOGENOM" id="CLU_083287_27_2_14"/>
<organism evidence="4 5">
    <name type="scientific">Acholeplasma brassicae</name>
    <dbReference type="NCBI Taxonomy" id="61635"/>
    <lineage>
        <taxon>Bacteria</taxon>
        <taxon>Bacillati</taxon>
        <taxon>Mycoplasmatota</taxon>
        <taxon>Mollicutes</taxon>
        <taxon>Acholeplasmatales</taxon>
        <taxon>Acholeplasmataceae</taxon>
        <taxon>Acholeplasma</taxon>
    </lineage>
</organism>
<dbReference type="KEGG" id="abra:BN85302640"/>
<evidence type="ECO:0000256" key="1">
    <source>
        <dbReference type="ARBA" id="ARBA00023015"/>
    </source>
</evidence>
<gene>
    <name evidence="4" type="ORF">BN85302640</name>
</gene>
<keyword evidence="5" id="KW-1185">Reference proteome</keyword>
<dbReference type="RefSeq" id="WP_030004147.1">
    <property type="nucleotide sequence ID" value="NC_022549.1"/>
</dbReference>
<dbReference type="GO" id="GO:0003700">
    <property type="term" value="F:DNA-binding transcription factor activity"/>
    <property type="evidence" value="ECO:0007669"/>
    <property type="project" value="InterPro"/>
</dbReference>
<feature type="domain" description="HTH marR-type" evidence="3">
    <location>
        <begin position="3"/>
        <end position="135"/>
    </location>
</feature>
<dbReference type="GO" id="GO:0006950">
    <property type="term" value="P:response to stress"/>
    <property type="evidence" value="ECO:0007669"/>
    <property type="project" value="TreeGrafter"/>
</dbReference>
<dbReference type="PROSITE" id="PS50995">
    <property type="entry name" value="HTH_MARR_2"/>
    <property type="match status" value="1"/>
</dbReference>
<dbReference type="InterPro" id="IPR036390">
    <property type="entry name" value="WH_DNA-bd_sf"/>
</dbReference>
<keyword evidence="1" id="KW-0805">Transcription regulation</keyword>
<evidence type="ECO:0000259" key="3">
    <source>
        <dbReference type="PROSITE" id="PS50995"/>
    </source>
</evidence>
<dbReference type="InterPro" id="IPR039422">
    <property type="entry name" value="MarR/SlyA-like"/>
</dbReference>
<evidence type="ECO:0000313" key="4">
    <source>
        <dbReference type="EMBL" id="CCV65285.1"/>
    </source>
</evidence>
<dbReference type="PRINTS" id="PR00598">
    <property type="entry name" value="HTHMARR"/>
</dbReference>
<accession>U4KMG2</accession>
<name>U4KMG2_9MOLU</name>
<dbReference type="PANTHER" id="PTHR33164:SF56">
    <property type="entry name" value="HTH-TYPE TRANSCRIPTIONAL REGULATOR MHQR"/>
    <property type="match status" value="1"/>
</dbReference>
<dbReference type="Gene3D" id="1.10.10.10">
    <property type="entry name" value="Winged helix-like DNA-binding domain superfamily/Winged helix DNA-binding domain"/>
    <property type="match status" value="1"/>
</dbReference>
<dbReference type="PANTHER" id="PTHR33164">
    <property type="entry name" value="TRANSCRIPTIONAL REGULATOR, MARR FAMILY"/>
    <property type="match status" value="1"/>
</dbReference>
<dbReference type="Pfam" id="PF01047">
    <property type="entry name" value="MarR"/>
    <property type="match status" value="1"/>
</dbReference>
<dbReference type="Proteomes" id="UP000032737">
    <property type="component" value="Chromosome"/>
</dbReference>
<evidence type="ECO:0000313" key="5">
    <source>
        <dbReference type="Proteomes" id="UP000032737"/>
    </source>
</evidence>
<dbReference type="SMART" id="SM00347">
    <property type="entry name" value="HTH_MARR"/>
    <property type="match status" value="1"/>
</dbReference>
<keyword evidence="2" id="KW-0804">Transcription</keyword>
<dbReference type="OrthoDB" id="9799747at2"/>